<evidence type="ECO:0000313" key="4">
    <source>
        <dbReference type="EMBL" id="PQJ95422.1"/>
    </source>
</evidence>
<gene>
    <name evidence="4" type="ORF">CXB77_14525</name>
</gene>
<feature type="coiled-coil region" evidence="1">
    <location>
        <begin position="120"/>
        <end position="147"/>
    </location>
</feature>
<accession>A0A2S7XPS4</accession>
<evidence type="ECO:0000256" key="2">
    <source>
        <dbReference type="SAM" id="Phobius"/>
    </source>
</evidence>
<name>A0A2S7XPS4_9GAMM</name>
<comment type="caution">
    <text evidence="4">The sequence shown here is derived from an EMBL/GenBank/DDBJ whole genome shotgun (WGS) entry which is preliminary data.</text>
</comment>
<keyword evidence="5" id="KW-1185">Reference proteome</keyword>
<feature type="domain" description="Glycine zipper" evidence="3">
    <location>
        <begin position="83"/>
        <end position="123"/>
    </location>
</feature>
<evidence type="ECO:0000256" key="1">
    <source>
        <dbReference type="SAM" id="Coils"/>
    </source>
</evidence>
<reference evidence="4 5" key="1">
    <citation type="submission" date="2018-01" db="EMBL/GenBank/DDBJ databases">
        <title>The complete genome sequence of Chromatium okenii LaCa, a purple sulfur bacterium with a turbulent life.</title>
        <authorList>
            <person name="Luedin S.M."/>
            <person name="Liechti N."/>
            <person name="Storelli N."/>
            <person name="Danza F."/>
            <person name="Wittwer M."/>
            <person name="Pothier J.F."/>
            <person name="Tonolla M.A."/>
        </authorList>
    </citation>
    <scope>NUCLEOTIDE SEQUENCE [LARGE SCALE GENOMIC DNA]</scope>
    <source>
        <strain evidence="4 5">LaCa</strain>
    </source>
</reference>
<keyword evidence="1" id="KW-0175">Coiled coil</keyword>
<dbReference type="EMBL" id="PPGH01000037">
    <property type="protein sequence ID" value="PQJ95422.1"/>
    <property type="molecule type" value="Genomic_DNA"/>
</dbReference>
<organism evidence="4 5">
    <name type="scientific">Chromatium okenii</name>
    <dbReference type="NCBI Taxonomy" id="61644"/>
    <lineage>
        <taxon>Bacteria</taxon>
        <taxon>Pseudomonadati</taxon>
        <taxon>Pseudomonadota</taxon>
        <taxon>Gammaproteobacteria</taxon>
        <taxon>Chromatiales</taxon>
        <taxon>Chromatiaceae</taxon>
        <taxon>Chromatium</taxon>
    </lineage>
</organism>
<feature type="transmembrane region" description="Helical" evidence="2">
    <location>
        <begin position="77"/>
        <end position="96"/>
    </location>
</feature>
<sequence>MNLQVIVLTSVLPIVALSGCITNPVTDLTRAPAEVGGRFLFGGLELMKPKENYGFTGELSASEKALRERSKAFDRTVWQGVLIGAVAGTAIGAVTGGDAEDAVSGAIIGASLGALAGIYVAKKQQQFASQEDQLAAMTNDVRTANRQTEELIASIRTVIAEDQRRLADVQTRYQRGKATEEEVKQERARVWSNRTVVEKATLGAKDQYQMFEGAKRKVEQSHPVTATQAFTREVKTYRQSIDALDKIAANMAKA</sequence>
<feature type="transmembrane region" description="Helical" evidence="2">
    <location>
        <begin position="102"/>
        <end position="121"/>
    </location>
</feature>
<dbReference type="Pfam" id="PF13488">
    <property type="entry name" value="Gly-zipper_Omp"/>
    <property type="match status" value="1"/>
</dbReference>
<dbReference type="InterPro" id="IPR039567">
    <property type="entry name" value="Gly-zipper"/>
</dbReference>
<dbReference type="RefSeq" id="WP_105074451.1">
    <property type="nucleotide sequence ID" value="NZ_PPGH01000037.1"/>
</dbReference>
<keyword evidence="2" id="KW-0472">Membrane</keyword>
<dbReference type="AlphaFoldDB" id="A0A2S7XPS4"/>
<protein>
    <recommendedName>
        <fullName evidence="3">Glycine zipper domain-containing protein</fullName>
    </recommendedName>
</protein>
<keyword evidence="2" id="KW-0812">Transmembrane</keyword>
<proteinExistence type="predicted"/>
<keyword evidence="2" id="KW-1133">Transmembrane helix</keyword>
<evidence type="ECO:0000313" key="5">
    <source>
        <dbReference type="Proteomes" id="UP000239936"/>
    </source>
</evidence>
<dbReference type="Proteomes" id="UP000239936">
    <property type="component" value="Unassembled WGS sequence"/>
</dbReference>
<dbReference type="OrthoDB" id="5770479at2"/>
<evidence type="ECO:0000259" key="3">
    <source>
        <dbReference type="Pfam" id="PF13488"/>
    </source>
</evidence>